<sequence length="81" mass="9259">MATLSNTGHGPLQVPEFGSIPLNFELAPEARFAHGLVEYRHAPRLIKREMAMLRPMLHITEQGGWDRTILDSDETKLAKWY</sequence>
<proteinExistence type="predicted"/>
<dbReference type="AlphaFoldDB" id="A0A1V6SDQ4"/>
<organism evidence="2 3">
    <name type="scientific">Penicillium vulpinum</name>
    <dbReference type="NCBI Taxonomy" id="29845"/>
    <lineage>
        <taxon>Eukaryota</taxon>
        <taxon>Fungi</taxon>
        <taxon>Dikarya</taxon>
        <taxon>Ascomycota</taxon>
        <taxon>Pezizomycotina</taxon>
        <taxon>Eurotiomycetes</taxon>
        <taxon>Eurotiomycetidae</taxon>
        <taxon>Eurotiales</taxon>
        <taxon>Aspergillaceae</taxon>
        <taxon>Penicillium</taxon>
    </lineage>
</organism>
<name>A0A1V6SDQ4_9EURO</name>
<accession>A0A1V6SDQ4</accession>
<comment type="caution">
    <text evidence="2">The sequence shown here is derived from an EMBL/GenBank/DDBJ whole genome shotgun (WGS) entry which is preliminary data.</text>
</comment>
<evidence type="ECO:0000313" key="3">
    <source>
        <dbReference type="Proteomes" id="UP000191518"/>
    </source>
</evidence>
<reference evidence="3" key="1">
    <citation type="journal article" date="2017" name="Nat. Microbiol.">
        <title>Global analysis of biosynthetic gene clusters reveals vast potential of secondary metabolite production in Penicillium species.</title>
        <authorList>
            <person name="Nielsen J.C."/>
            <person name="Grijseels S."/>
            <person name="Prigent S."/>
            <person name="Ji B."/>
            <person name="Dainat J."/>
            <person name="Nielsen K.F."/>
            <person name="Frisvad J.C."/>
            <person name="Workman M."/>
            <person name="Nielsen J."/>
        </authorList>
    </citation>
    <scope>NUCLEOTIDE SEQUENCE [LARGE SCALE GENOMIC DNA]</scope>
    <source>
        <strain evidence="3">IBT 29486</strain>
    </source>
</reference>
<dbReference type="OrthoDB" id="4360359at2759"/>
<evidence type="ECO:0000313" key="2">
    <source>
        <dbReference type="EMBL" id="OQE12066.1"/>
    </source>
</evidence>
<gene>
    <name evidence="2" type="ORF">PENVUL_c001G05382</name>
</gene>
<keyword evidence="3" id="KW-1185">Reference proteome</keyword>
<dbReference type="EMBL" id="MDYP01000001">
    <property type="protein sequence ID" value="OQE12066.1"/>
    <property type="molecule type" value="Genomic_DNA"/>
</dbReference>
<feature type="domain" description="DUF4246" evidence="1">
    <location>
        <begin position="14"/>
        <end position="80"/>
    </location>
</feature>
<evidence type="ECO:0000259" key="1">
    <source>
        <dbReference type="Pfam" id="PF21666"/>
    </source>
</evidence>
<dbReference type="Pfam" id="PF21666">
    <property type="entry name" value="DUF4246_N"/>
    <property type="match status" value="1"/>
</dbReference>
<feature type="non-terminal residue" evidence="2">
    <location>
        <position position="81"/>
    </location>
</feature>
<dbReference type="InterPro" id="IPR049207">
    <property type="entry name" value="DUF4246_N"/>
</dbReference>
<dbReference type="Proteomes" id="UP000191518">
    <property type="component" value="Unassembled WGS sequence"/>
</dbReference>
<dbReference type="STRING" id="29845.A0A1V6SDQ4"/>
<protein>
    <recommendedName>
        <fullName evidence="1">DUF4246 domain-containing protein</fullName>
    </recommendedName>
</protein>